<feature type="non-terminal residue" evidence="1">
    <location>
        <position position="1"/>
    </location>
</feature>
<proteinExistence type="predicted"/>
<evidence type="ECO:0008006" key="2">
    <source>
        <dbReference type="Google" id="ProtNLM"/>
    </source>
</evidence>
<dbReference type="InterPro" id="IPR029016">
    <property type="entry name" value="GAF-like_dom_sf"/>
</dbReference>
<dbReference type="AlphaFoldDB" id="A0A3B0Y577"/>
<reference evidence="1" key="1">
    <citation type="submission" date="2018-06" db="EMBL/GenBank/DDBJ databases">
        <authorList>
            <person name="Zhirakovskaya E."/>
        </authorList>
    </citation>
    <scope>NUCLEOTIDE SEQUENCE</scope>
</reference>
<evidence type="ECO:0000313" key="1">
    <source>
        <dbReference type="EMBL" id="VAW71563.1"/>
    </source>
</evidence>
<dbReference type="Gene3D" id="3.30.450.40">
    <property type="match status" value="1"/>
</dbReference>
<gene>
    <name evidence="1" type="ORF">MNBD_GAMMA10-2785</name>
</gene>
<protein>
    <recommendedName>
        <fullName evidence="2">GAF domain-containing protein</fullName>
    </recommendedName>
</protein>
<name>A0A3B0Y577_9ZZZZ</name>
<sequence>FNLSLKQSKDLIIKDVSADKSHRLLPRWYKEKYAKKSMMVYPIVVKNISMGLLYINSIS</sequence>
<organism evidence="1">
    <name type="scientific">hydrothermal vent metagenome</name>
    <dbReference type="NCBI Taxonomy" id="652676"/>
    <lineage>
        <taxon>unclassified sequences</taxon>
        <taxon>metagenomes</taxon>
        <taxon>ecological metagenomes</taxon>
    </lineage>
</organism>
<dbReference type="EMBL" id="UOFJ01000608">
    <property type="protein sequence ID" value="VAW71563.1"/>
    <property type="molecule type" value="Genomic_DNA"/>
</dbReference>
<accession>A0A3B0Y577</accession>